<gene>
    <name evidence="2" type="ordered locus">UCYN_05250</name>
</gene>
<feature type="transmembrane region" description="Helical" evidence="1">
    <location>
        <begin position="53"/>
        <end position="83"/>
    </location>
</feature>
<dbReference type="EMBL" id="CP001842">
    <property type="protein sequence ID" value="ADB95254.1"/>
    <property type="molecule type" value="Genomic_DNA"/>
</dbReference>
<feature type="transmembrane region" description="Helical" evidence="1">
    <location>
        <begin position="7"/>
        <end position="27"/>
    </location>
</feature>
<protein>
    <submittedName>
        <fullName evidence="2">Uncharacterized protein</fullName>
    </submittedName>
</protein>
<keyword evidence="1" id="KW-0812">Transmembrane</keyword>
<keyword evidence="1" id="KW-1133">Transmembrane helix</keyword>
<dbReference type="OrthoDB" id="583558at2"/>
<name>D3EP54_ATETH</name>
<accession>D3EP54</accession>
<feature type="transmembrane region" description="Helical" evidence="1">
    <location>
        <begin position="141"/>
        <end position="161"/>
    </location>
</feature>
<proteinExistence type="predicted"/>
<dbReference type="HOGENOM" id="CLU_124347_0_0_3"/>
<keyword evidence="3" id="KW-1185">Reference proteome</keyword>
<dbReference type="RefSeq" id="WP_012953919.1">
    <property type="nucleotide sequence ID" value="NC_013771.1"/>
</dbReference>
<dbReference type="AlphaFoldDB" id="D3EP54"/>
<evidence type="ECO:0000256" key="1">
    <source>
        <dbReference type="SAM" id="Phobius"/>
    </source>
</evidence>
<organism evidence="3">
    <name type="scientific">Atelocyanobacterium thalassa (isolate ALOHA)</name>
    <dbReference type="NCBI Taxonomy" id="1453429"/>
    <lineage>
        <taxon>Bacteria</taxon>
        <taxon>Bacillati</taxon>
        <taxon>Cyanobacteriota</taxon>
        <taxon>Cyanophyceae</taxon>
        <taxon>Oscillatoriophycideae</taxon>
        <taxon>Chroococcales</taxon>
        <taxon>Aphanothecaceae</taxon>
        <taxon>Candidatus Atelocyanobacterium</taxon>
        <taxon>Candidatus Atelocyanobacterium thalassae</taxon>
    </lineage>
</organism>
<keyword evidence="1" id="KW-0472">Membrane</keyword>
<reference evidence="2 3" key="1">
    <citation type="journal article" date="2010" name="Nature">
        <title>Metabolic streamlining in an open-ocean nitrogen-fixing cyanobacterium.</title>
        <authorList>
            <person name="Tripp H.J."/>
            <person name="Bench S.R."/>
            <person name="Turk K.A."/>
            <person name="Foster R.A."/>
            <person name="Desany B.A."/>
            <person name="Niazi F."/>
            <person name="Affourtit J.P."/>
            <person name="Zehr J.P."/>
        </authorList>
    </citation>
    <scope>NUCLEOTIDE SEQUENCE [LARGE SCALE GENOMIC DNA]</scope>
    <source>
        <strain evidence="3">ALOHA</strain>
    </source>
</reference>
<feature type="transmembrane region" description="Helical" evidence="1">
    <location>
        <begin position="95"/>
        <end position="121"/>
    </location>
</feature>
<dbReference type="KEGG" id="cyu:UCYN_05250"/>
<evidence type="ECO:0000313" key="2">
    <source>
        <dbReference type="EMBL" id="ADB95254.1"/>
    </source>
</evidence>
<dbReference type="Proteomes" id="UP000001405">
    <property type="component" value="Chromosome"/>
</dbReference>
<sequence length="164" mass="18880">MKRLIRFPLLSSVIILLTYGSFGWYLGSSVSDWSYWLGQKVNAYGLTMRNETFFLLIHLIAVLIILLIIIGLSIPDIILIIIFGNSFKSDSKAMITVFLWSLITVFLLRWIANVSIIFLLICSTVLAKLEMQKFNISRYQIIINLFIICFSGFGFGLLSYYEFH</sequence>
<evidence type="ECO:0000313" key="3">
    <source>
        <dbReference type="Proteomes" id="UP000001405"/>
    </source>
</evidence>